<evidence type="ECO:0000256" key="3">
    <source>
        <dbReference type="ARBA" id="ARBA00023125"/>
    </source>
</evidence>
<feature type="domain" description="HTH tetR-type" evidence="7">
    <location>
        <begin position="21"/>
        <end position="81"/>
    </location>
</feature>
<dbReference type="RefSeq" id="WP_083171038.1">
    <property type="nucleotide sequence ID" value="NZ_MVHF01000073.1"/>
</dbReference>
<dbReference type="GO" id="GO:0003700">
    <property type="term" value="F:DNA-binding transcription factor activity"/>
    <property type="evidence" value="ECO:0007669"/>
    <property type="project" value="TreeGrafter"/>
</dbReference>
<protein>
    <submittedName>
        <fullName evidence="8">TetR family transcriptional regulator</fullName>
    </submittedName>
</protein>
<dbReference type="InterPro" id="IPR001647">
    <property type="entry name" value="HTH_TetR"/>
</dbReference>
<keyword evidence="9" id="KW-1185">Reference proteome</keyword>
<dbReference type="SUPFAM" id="SSF48498">
    <property type="entry name" value="Tetracyclin repressor-like, C-terminal domain"/>
    <property type="match status" value="1"/>
</dbReference>
<keyword evidence="4" id="KW-0804">Transcription</keyword>
<dbReference type="Pfam" id="PF21313">
    <property type="entry name" value="EthR_C"/>
    <property type="match status" value="1"/>
</dbReference>
<dbReference type="PROSITE" id="PS50977">
    <property type="entry name" value="HTH_TETR_2"/>
    <property type="match status" value="1"/>
</dbReference>
<dbReference type="InterPro" id="IPR050109">
    <property type="entry name" value="HTH-type_TetR-like_transc_reg"/>
</dbReference>
<evidence type="ECO:0000256" key="1">
    <source>
        <dbReference type="ARBA" id="ARBA00011738"/>
    </source>
</evidence>
<comment type="caution">
    <text evidence="8">The sequence shown here is derived from an EMBL/GenBank/DDBJ whole genome shotgun (WGS) entry which is preliminary data.</text>
</comment>
<feature type="DNA-binding region" description="H-T-H motif" evidence="5">
    <location>
        <begin position="44"/>
        <end position="63"/>
    </location>
</feature>
<evidence type="ECO:0000313" key="8">
    <source>
        <dbReference type="EMBL" id="ORA21823.1"/>
    </source>
</evidence>
<organism evidence="8 9">
    <name type="scientific">Mycobacterium aquaticum</name>
    <dbReference type="NCBI Taxonomy" id="1927124"/>
    <lineage>
        <taxon>Bacteria</taxon>
        <taxon>Bacillati</taxon>
        <taxon>Actinomycetota</taxon>
        <taxon>Actinomycetes</taxon>
        <taxon>Mycobacteriales</taxon>
        <taxon>Mycobacteriaceae</taxon>
        <taxon>Mycobacterium</taxon>
    </lineage>
</organism>
<feature type="region of interest" description="Disordered" evidence="6">
    <location>
        <begin position="1"/>
        <end position="21"/>
    </location>
</feature>
<dbReference type="OrthoDB" id="5242520at2"/>
<dbReference type="Proteomes" id="UP000192448">
    <property type="component" value="Unassembled WGS sequence"/>
</dbReference>
<dbReference type="InterPro" id="IPR009057">
    <property type="entry name" value="Homeodomain-like_sf"/>
</dbReference>
<dbReference type="PANTHER" id="PTHR30055">
    <property type="entry name" value="HTH-TYPE TRANSCRIPTIONAL REGULATOR RUTR"/>
    <property type="match status" value="1"/>
</dbReference>
<evidence type="ECO:0000313" key="9">
    <source>
        <dbReference type="Proteomes" id="UP000192448"/>
    </source>
</evidence>
<keyword evidence="2" id="KW-0805">Transcription regulation</keyword>
<dbReference type="InterPro" id="IPR049397">
    <property type="entry name" value="EthR_C"/>
</dbReference>
<sequence length="213" mass="22988">MVTTAQTRAPRGRRATRPSGDDREAAILATASRLLETKKFADVSVDDLAKGAGISRPTFYFYFSSKEAVLLSLLDPLIKRADTGFDGALEDMPADPKRAIRRGIEIFFSSFGSHPATAKAGAEAVGTIPEFREFWAGLMQKWINLTAALIGAERQRGAAPDTIPAMDLATSLNLMNERTMMAALAGEEPGIADERVVDTLAHIWLNSIYGTAA</sequence>
<dbReference type="FunFam" id="1.10.10.60:FF:000141">
    <property type="entry name" value="TetR family transcriptional regulator"/>
    <property type="match status" value="1"/>
</dbReference>
<dbReference type="Pfam" id="PF00440">
    <property type="entry name" value="TetR_N"/>
    <property type="match status" value="1"/>
</dbReference>
<evidence type="ECO:0000256" key="5">
    <source>
        <dbReference type="PROSITE-ProRule" id="PRU00335"/>
    </source>
</evidence>
<keyword evidence="3 5" id="KW-0238">DNA-binding</keyword>
<dbReference type="GO" id="GO:0045892">
    <property type="term" value="P:negative regulation of DNA-templated transcription"/>
    <property type="evidence" value="ECO:0007669"/>
    <property type="project" value="UniProtKB-ARBA"/>
</dbReference>
<evidence type="ECO:0000259" key="7">
    <source>
        <dbReference type="PROSITE" id="PS50977"/>
    </source>
</evidence>
<dbReference type="STRING" id="1927124.BST13_37040"/>
<reference evidence="8 9" key="1">
    <citation type="submission" date="2017-02" db="EMBL/GenBank/DDBJ databases">
        <title>The new phylogeny of genus Mycobacterium.</title>
        <authorList>
            <person name="Tortoli E."/>
            <person name="Trovato A."/>
            <person name="Cirillo D.M."/>
        </authorList>
    </citation>
    <scope>NUCLEOTIDE SEQUENCE [LARGE SCALE GENOMIC DNA]</scope>
    <source>
        <strain evidence="8 9">RW6</strain>
    </source>
</reference>
<evidence type="ECO:0000256" key="6">
    <source>
        <dbReference type="SAM" id="MobiDB-lite"/>
    </source>
</evidence>
<evidence type="ECO:0000256" key="2">
    <source>
        <dbReference type="ARBA" id="ARBA00023015"/>
    </source>
</evidence>
<evidence type="ECO:0000256" key="4">
    <source>
        <dbReference type="ARBA" id="ARBA00023163"/>
    </source>
</evidence>
<dbReference type="EMBL" id="MVHF01000073">
    <property type="protein sequence ID" value="ORA21823.1"/>
    <property type="molecule type" value="Genomic_DNA"/>
</dbReference>
<dbReference type="Gene3D" id="1.10.357.10">
    <property type="entry name" value="Tetracycline Repressor, domain 2"/>
    <property type="match status" value="1"/>
</dbReference>
<name>A0A1W9ZVP5_9MYCO</name>
<accession>A0A1W9ZVP5</accession>
<proteinExistence type="predicted"/>
<dbReference type="AlphaFoldDB" id="A0A1W9ZVP5"/>
<dbReference type="PANTHER" id="PTHR30055:SF184">
    <property type="entry name" value="HTH-TYPE TRANSCRIPTIONAL REGULATOR ETHR"/>
    <property type="match status" value="1"/>
</dbReference>
<dbReference type="Gene3D" id="1.10.10.60">
    <property type="entry name" value="Homeodomain-like"/>
    <property type="match status" value="1"/>
</dbReference>
<dbReference type="SUPFAM" id="SSF46689">
    <property type="entry name" value="Homeodomain-like"/>
    <property type="match status" value="1"/>
</dbReference>
<gene>
    <name evidence="8" type="ORF">BST13_37040</name>
</gene>
<dbReference type="InterPro" id="IPR036271">
    <property type="entry name" value="Tet_transcr_reg_TetR-rel_C_sf"/>
</dbReference>
<comment type="subunit">
    <text evidence="1">Homodimer.</text>
</comment>
<dbReference type="GO" id="GO:0000976">
    <property type="term" value="F:transcription cis-regulatory region binding"/>
    <property type="evidence" value="ECO:0007669"/>
    <property type="project" value="TreeGrafter"/>
</dbReference>
<dbReference type="PRINTS" id="PR00455">
    <property type="entry name" value="HTHTETR"/>
</dbReference>